<sequence length="209" mass="23609">MLLVRRQELPSCLFIICLTSFCVKRVAEGLVAFPRGGSLGYLTAVAIPLDLPNKNVYVAFNFEANYGIPPNDSYYYWVDRWNIDKENVGVGNDVTPINNRRRRSIGQTYTRNAFYRSIVGYLDYYDMNGTGCLLRTICDVSASNLDEHNGLLGTLFKVLFMPTTSALENENTLDNMDTYAAEAHGLNGDCTQYGQWCPHGLLQLISEWF</sequence>
<proteinExistence type="predicted"/>
<reference evidence="1" key="1">
    <citation type="submission" date="2014-11" db="EMBL/GenBank/DDBJ databases">
        <authorList>
            <person name="Geib S."/>
        </authorList>
    </citation>
    <scope>NUCLEOTIDE SEQUENCE</scope>
</reference>
<evidence type="ECO:0000313" key="1">
    <source>
        <dbReference type="EMBL" id="JAD09777.1"/>
    </source>
</evidence>
<dbReference type="InterPro" id="IPR006631">
    <property type="entry name" value="DM4_12"/>
</dbReference>
<dbReference type="SMART" id="SM00718">
    <property type="entry name" value="DM4_12"/>
    <property type="match status" value="1"/>
</dbReference>
<reference evidence="1" key="2">
    <citation type="journal article" date="2015" name="Gigascience">
        <title>Reconstructing a comprehensive transcriptome assembly of a white-pupal translocated strain of the pest fruit fly Bactrocera cucurbitae.</title>
        <authorList>
            <person name="Sim S.B."/>
            <person name="Calla B."/>
            <person name="Hall B."/>
            <person name="DeRego T."/>
            <person name="Geib S.M."/>
        </authorList>
    </citation>
    <scope>NUCLEOTIDE SEQUENCE</scope>
</reference>
<dbReference type="AlphaFoldDB" id="A0A0A1XFP0"/>
<protein>
    <submittedName>
        <fullName evidence="1">Cytochrome P450 52E2</fullName>
    </submittedName>
</protein>
<name>A0A0A1XFP0_ZEUCU</name>
<dbReference type="EMBL" id="GBXI01004515">
    <property type="protein sequence ID" value="JAD09777.1"/>
    <property type="molecule type" value="Transcribed_RNA"/>
</dbReference>
<organism evidence="1">
    <name type="scientific">Zeugodacus cucurbitae</name>
    <name type="common">Melon fruit fly</name>
    <name type="synonym">Bactrocera cucurbitae</name>
    <dbReference type="NCBI Taxonomy" id="28588"/>
    <lineage>
        <taxon>Eukaryota</taxon>
        <taxon>Metazoa</taxon>
        <taxon>Ecdysozoa</taxon>
        <taxon>Arthropoda</taxon>
        <taxon>Hexapoda</taxon>
        <taxon>Insecta</taxon>
        <taxon>Pterygota</taxon>
        <taxon>Neoptera</taxon>
        <taxon>Endopterygota</taxon>
        <taxon>Diptera</taxon>
        <taxon>Brachycera</taxon>
        <taxon>Muscomorpha</taxon>
        <taxon>Tephritoidea</taxon>
        <taxon>Tephritidae</taxon>
        <taxon>Zeugodacus</taxon>
        <taxon>Zeugodacus</taxon>
    </lineage>
</organism>
<dbReference type="PANTHER" id="PTHR21398">
    <property type="entry name" value="AGAP007094-PA"/>
    <property type="match status" value="1"/>
</dbReference>
<dbReference type="Pfam" id="PF07841">
    <property type="entry name" value="DM4_12"/>
    <property type="match status" value="1"/>
</dbReference>
<gene>
    <name evidence="1" type="primary">CYP52E2</name>
    <name evidence="1" type="ORF">g.58374</name>
</gene>
<accession>A0A0A1XFP0</accession>
<dbReference type="PANTHER" id="PTHR21398:SF22">
    <property type="entry name" value="IP12060P-RELATED"/>
    <property type="match status" value="1"/>
</dbReference>